<feature type="transmembrane region" description="Helical" evidence="8">
    <location>
        <begin position="233"/>
        <end position="252"/>
    </location>
</feature>
<organism evidence="9 10">
    <name type="scientific">Limosilactobacillus gastricus DSM 16045</name>
    <dbReference type="NCBI Taxonomy" id="1423749"/>
    <lineage>
        <taxon>Bacteria</taxon>
        <taxon>Bacillati</taxon>
        <taxon>Bacillota</taxon>
        <taxon>Bacilli</taxon>
        <taxon>Lactobacillales</taxon>
        <taxon>Lactobacillaceae</taxon>
        <taxon>Limosilactobacillus</taxon>
    </lineage>
</organism>
<feature type="transmembrane region" description="Helical" evidence="8">
    <location>
        <begin position="201"/>
        <end position="221"/>
    </location>
</feature>
<dbReference type="RefSeq" id="WP_056937712.1">
    <property type="nucleotide sequence ID" value="NZ_AZFN01000019.1"/>
</dbReference>
<comment type="subcellular location">
    <subcellularLocation>
        <location evidence="1">Cell membrane</location>
        <topology evidence="1">Multi-pass membrane protein</topology>
    </subcellularLocation>
</comment>
<proteinExistence type="inferred from homology"/>
<feature type="transmembrane region" description="Helical" evidence="8">
    <location>
        <begin position="171"/>
        <end position="189"/>
    </location>
</feature>
<comment type="similarity">
    <text evidence="2">Belongs to the auxin efflux carrier (TC 2.A.69) family.</text>
</comment>
<evidence type="ECO:0000313" key="10">
    <source>
        <dbReference type="Proteomes" id="UP000051739"/>
    </source>
</evidence>
<evidence type="ECO:0000256" key="1">
    <source>
        <dbReference type="ARBA" id="ARBA00004651"/>
    </source>
</evidence>
<dbReference type="InterPro" id="IPR004776">
    <property type="entry name" value="Mem_transp_PIN-like"/>
</dbReference>
<accession>A0A0R1VCE9</accession>
<dbReference type="PANTHER" id="PTHR36838:SF1">
    <property type="entry name" value="SLR1864 PROTEIN"/>
    <property type="match status" value="1"/>
</dbReference>
<dbReference type="Pfam" id="PF03547">
    <property type="entry name" value="Mem_trans"/>
    <property type="match status" value="1"/>
</dbReference>
<keyword evidence="10" id="KW-1185">Reference proteome</keyword>
<dbReference type="Gene3D" id="1.20.1530.20">
    <property type="match status" value="1"/>
</dbReference>
<dbReference type="GO" id="GO:0005886">
    <property type="term" value="C:plasma membrane"/>
    <property type="evidence" value="ECO:0007669"/>
    <property type="project" value="UniProtKB-SubCell"/>
</dbReference>
<dbReference type="AlphaFoldDB" id="A0A0R1VCE9"/>
<evidence type="ECO:0000313" key="9">
    <source>
        <dbReference type="EMBL" id="KRM01332.1"/>
    </source>
</evidence>
<name>A0A0R1VCE9_9LACO</name>
<dbReference type="EMBL" id="AZFN01000019">
    <property type="protein sequence ID" value="KRM01332.1"/>
    <property type="molecule type" value="Genomic_DNA"/>
</dbReference>
<dbReference type="PANTHER" id="PTHR36838">
    <property type="entry name" value="AUXIN EFFLUX CARRIER FAMILY PROTEIN"/>
    <property type="match status" value="1"/>
</dbReference>
<gene>
    <name evidence="9" type="ORF">FC60_GL000689</name>
</gene>
<keyword evidence="7 8" id="KW-0472">Membrane</keyword>
<dbReference type="GO" id="GO:0055085">
    <property type="term" value="P:transmembrane transport"/>
    <property type="evidence" value="ECO:0007669"/>
    <property type="project" value="InterPro"/>
</dbReference>
<dbReference type="InterPro" id="IPR038770">
    <property type="entry name" value="Na+/solute_symporter_sf"/>
</dbReference>
<dbReference type="Proteomes" id="UP000051739">
    <property type="component" value="Unassembled WGS sequence"/>
</dbReference>
<feature type="transmembrane region" description="Helical" evidence="8">
    <location>
        <begin position="131"/>
        <end position="151"/>
    </location>
</feature>
<keyword evidence="5 8" id="KW-0812">Transmembrane</keyword>
<dbReference type="PATRIC" id="fig|1423749.3.peg.695"/>
<evidence type="ECO:0000256" key="5">
    <source>
        <dbReference type="ARBA" id="ARBA00022692"/>
    </source>
</evidence>
<evidence type="ECO:0000256" key="6">
    <source>
        <dbReference type="ARBA" id="ARBA00022989"/>
    </source>
</evidence>
<reference evidence="9 10" key="1">
    <citation type="journal article" date="2015" name="Genome Announc.">
        <title>Expanding the biotechnology potential of lactobacilli through comparative genomics of 213 strains and associated genera.</title>
        <authorList>
            <person name="Sun Z."/>
            <person name="Harris H.M."/>
            <person name="McCann A."/>
            <person name="Guo C."/>
            <person name="Argimon S."/>
            <person name="Zhang W."/>
            <person name="Yang X."/>
            <person name="Jeffery I.B."/>
            <person name="Cooney J.C."/>
            <person name="Kagawa T.F."/>
            <person name="Liu W."/>
            <person name="Song Y."/>
            <person name="Salvetti E."/>
            <person name="Wrobel A."/>
            <person name="Rasinkangas P."/>
            <person name="Parkhill J."/>
            <person name="Rea M.C."/>
            <person name="O'Sullivan O."/>
            <person name="Ritari J."/>
            <person name="Douillard F.P."/>
            <person name="Paul Ross R."/>
            <person name="Yang R."/>
            <person name="Briner A.E."/>
            <person name="Felis G.E."/>
            <person name="de Vos W.M."/>
            <person name="Barrangou R."/>
            <person name="Klaenhammer T.R."/>
            <person name="Caufield P.W."/>
            <person name="Cui Y."/>
            <person name="Zhang H."/>
            <person name="O'Toole P.W."/>
        </authorList>
    </citation>
    <scope>NUCLEOTIDE SEQUENCE [LARGE SCALE GENOMIC DNA]</scope>
    <source>
        <strain evidence="9 10">DSM 16045</strain>
    </source>
</reference>
<keyword evidence="3" id="KW-0813">Transport</keyword>
<feature type="transmembrane region" description="Helical" evidence="8">
    <location>
        <begin position="289"/>
        <end position="312"/>
    </location>
</feature>
<keyword evidence="4" id="KW-1003">Cell membrane</keyword>
<feature type="transmembrane region" description="Helical" evidence="8">
    <location>
        <begin position="76"/>
        <end position="94"/>
    </location>
</feature>
<feature type="transmembrane region" description="Helical" evidence="8">
    <location>
        <begin position="106"/>
        <end position="125"/>
    </location>
</feature>
<protein>
    <submittedName>
        <fullName evidence="9">Malate transporter</fullName>
    </submittedName>
</protein>
<evidence type="ECO:0000256" key="7">
    <source>
        <dbReference type="ARBA" id="ARBA00023136"/>
    </source>
</evidence>
<feature type="transmembrane region" description="Helical" evidence="8">
    <location>
        <begin position="6"/>
        <end position="26"/>
    </location>
</feature>
<evidence type="ECO:0000256" key="3">
    <source>
        <dbReference type="ARBA" id="ARBA00022448"/>
    </source>
</evidence>
<comment type="caution">
    <text evidence="9">The sequence shown here is derived from an EMBL/GenBank/DDBJ whole genome shotgun (WGS) entry which is preliminary data.</text>
</comment>
<evidence type="ECO:0000256" key="2">
    <source>
        <dbReference type="ARBA" id="ARBA00010145"/>
    </source>
</evidence>
<sequence>MVTVFLSALSGVSVIIIMVVAGFVMNERGWFSPTSSKTISRIVTQISLPAYMISTITKDFTAGKLSILLPDLRYPVISMLIMFALSFAVARALAIQRSHIGLFSSMFFNSNTVFIGLPINLALFGDASIPYVLVYYMANTTFFWTLGVWLIQRDGMKDVKIDVKQALKKVFSAPLLGFIIGVALVLLKIHLPKFILQTCGYLGNLTIPMSMIFIGIAISNAGLKRVRFNRDAWGILFGRFLFAPIIMTLLVLPSSMPVLMKQVFILQSAMPVMTNAPVVSKMYNADDTYASIMVAETTVISVIVIPVLMVIIKSIV</sequence>
<evidence type="ECO:0000256" key="4">
    <source>
        <dbReference type="ARBA" id="ARBA00022475"/>
    </source>
</evidence>
<keyword evidence="6 8" id="KW-1133">Transmembrane helix</keyword>
<evidence type="ECO:0000256" key="8">
    <source>
        <dbReference type="SAM" id="Phobius"/>
    </source>
</evidence>